<name>A0A1V2H2H0_9PROT</name>
<dbReference type="InterPro" id="IPR006652">
    <property type="entry name" value="Kelch_1"/>
</dbReference>
<feature type="region of interest" description="Disordered" evidence="1">
    <location>
        <begin position="23"/>
        <end position="74"/>
    </location>
</feature>
<accession>A0A1V2H2H0</accession>
<keyword evidence="4" id="KW-1185">Reference proteome</keyword>
<dbReference type="Proteomes" id="UP000188879">
    <property type="component" value="Unassembled WGS sequence"/>
</dbReference>
<evidence type="ECO:0000256" key="2">
    <source>
        <dbReference type="SAM" id="SignalP"/>
    </source>
</evidence>
<dbReference type="Pfam" id="PF24681">
    <property type="entry name" value="Kelch_KLHDC2_KLHL20_DRC7"/>
    <property type="match status" value="1"/>
</dbReference>
<comment type="caution">
    <text evidence="3">The sequence shown here is derived from an EMBL/GenBank/DDBJ whole genome shotgun (WGS) entry which is preliminary data.</text>
</comment>
<evidence type="ECO:0000313" key="3">
    <source>
        <dbReference type="EMBL" id="ONG53243.1"/>
    </source>
</evidence>
<dbReference type="AlphaFoldDB" id="A0A1V2H2H0"/>
<keyword evidence="2" id="KW-0732">Signal</keyword>
<protein>
    <submittedName>
        <fullName evidence="3">Galactose oxidase</fullName>
    </submittedName>
</protein>
<dbReference type="PANTHER" id="PTHR45632:SF24">
    <property type="entry name" value="GALACTOSE OXIDASE"/>
    <property type="match status" value="1"/>
</dbReference>
<dbReference type="SUPFAM" id="SSF117281">
    <property type="entry name" value="Kelch motif"/>
    <property type="match status" value="1"/>
</dbReference>
<feature type="chain" id="PRO_5012730957" evidence="2">
    <location>
        <begin position="23"/>
        <end position="368"/>
    </location>
</feature>
<sequence>MRRRLMLTGAAATLAAPGLVRAQHPHHGMPVPPEQMAPLRGQGPVSLTPAQMAQRAVASTAPAGPPGRWEARAPLPMPRSEMAWATAWEGRMHILGGYAEQRVDRPYHHVYDPAADRWSLLAPLPRGANHVAVAADAGRIFALGGFTEQNRAAHDGAFLYDVAADRWTAIAPLPRARGAAAIAILGGQVHLIGGATDPAGERASIAWHEVYDPQADRWAQRRPLPGARDHAGVVAYGGGIHVVGGRFNTFEYNTALHHFYDPARDLWLERAPLPTTRSGHGLVLLKDRFWAMGGETGRFEGGVLTGTVHGQMESYDPATDTWQSHAPMPTPRHGLGAVALGDRIHVAGGGPVVGGGIQTSTHEAFLPG</sequence>
<proteinExistence type="predicted"/>
<dbReference type="OrthoDB" id="9769308at2"/>
<evidence type="ECO:0000313" key="4">
    <source>
        <dbReference type="Proteomes" id="UP000188879"/>
    </source>
</evidence>
<dbReference type="InterPro" id="IPR015915">
    <property type="entry name" value="Kelch-typ_b-propeller"/>
</dbReference>
<evidence type="ECO:0000256" key="1">
    <source>
        <dbReference type="SAM" id="MobiDB-lite"/>
    </source>
</evidence>
<dbReference type="RefSeq" id="WP_076957734.1">
    <property type="nucleotide sequence ID" value="NZ_MLCO01000106.1"/>
</dbReference>
<organism evidence="3 4">
    <name type="scientific">Teichococcus deserti</name>
    <dbReference type="NCBI Taxonomy" id="1817963"/>
    <lineage>
        <taxon>Bacteria</taxon>
        <taxon>Pseudomonadati</taxon>
        <taxon>Pseudomonadota</taxon>
        <taxon>Alphaproteobacteria</taxon>
        <taxon>Acetobacterales</taxon>
        <taxon>Roseomonadaceae</taxon>
        <taxon>Roseomonas</taxon>
    </lineage>
</organism>
<dbReference type="Gene3D" id="2.120.10.80">
    <property type="entry name" value="Kelch-type beta propeller"/>
    <property type="match status" value="2"/>
</dbReference>
<gene>
    <name evidence="3" type="ORF">BKE38_12730</name>
</gene>
<feature type="signal peptide" evidence="2">
    <location>
        <begin position="1"/>
        <end position="22"/>
    </location>
</feature>
<dbReference type="SMART" id="SM00612">
    <property type="entry name" value="Kelch"/>
    <property type="match status" value="5"/>
</dbReference>
<dbReference type="EMBL" id="MLCO01000106">
    <property type="protein sequence ID" value="ONG53243.1"/>
    <property type="molecule type" value="Genomic_DNA"/>
</dbReference>
<dbReference type="PANTHER" id="PTHR45632">
    <property type="entry name" value="LD33804P"/>
    <property type="match status" value="1"/>
</dbReference>
<reference evidence="3 4" key="1">
    <citation type="submission" date="2016-10" db="EMBL/GenBank/DDBJ databases">
        <title>Draft Genome sequence of Roseomonas sp. strain M3.</title>
        <authorList>
            <person name="Subhash Y."/>
            <person name="Lee S."/>
        </authorList>
    </citation>
    <scope>NUCLEOTIDE SEQUENCE [LARGE SCALE GENOMIC DNA]</scope>
    <source>
        <strain evidence="3 4">M3</strain>
    </source>
</reference>